<dbReference type="GO" id="GO:0016787">
    <property type="term" value="F:hydrolase activity"/>
    <property type="evidence" value="ECO:0007669"/>
    <property type="project" value="UniProtKB-KW"/>
</dbReference>
<name>A0ABV9VX88_9ACTN</name>
<evidence type="ECO:0000259" key="4">
    <source>
        <dbReference type="PROSITE" id="PS51462"/>
    </source>
</evidence>
<dbReference type="PRINTS" id="PR00502">
    <property type="entry name" value="NUDIXFAMILY"/>
</dbReference>
<evidence type="ECO:0000256" key="3">
    <source>
        <dbReference type="RuleBase" id="RU003476"/>
    </source>
</evidence>
<dbReference type="Pfam" id="PF00293">
    <property type="entry name" value="NUDIX"/>
    <property type="match status" value="1"/>
</dbReference>
<dbReference type="PROSITE" id="PS00893">
    <property type="entry name" value="NUDIX_BOX"/>
    <property type="match status" value="1"/>
</dbReference>
<dbReference type="PROSITE" id="PS51462">
    <property type="entry name" value="NUDIX"/>
    <property type="match status" value="1"/>
</dbReference>
<keyword evidence="6" id="KW-1185">Reference proteome</keyword>
<protein>
    <submittedName>
        <fullName evidence="5">NUDIX hydrolase</fullName>
        <ecNumber evidence="5">3.6.-.-</ecNumber>
    </submittedName>
</protein>
<dbReference type="EC" id="3.6.-.-" evidence="5"/>
<sequence length="174" mass="19622">MAVRQVKQQLRMVAYRTFYRLPSRWKRRIVRTFQPTYTIGAVILVRDPAASRILLLRQPPGAGWSLPAGLMDRGERPVQTAARELAEETGITVPVEGFRPANPNAVVHTRGQWVDMVFETEVEPSDDFEIDGAEVIEAAWHRLDALPPLTVSTSQLLAHYGIGPYKDYPEVLTK</sequence>
<dbReference type="CDD" id="cd02883">
    <property type="entry name" value="NUDIX_Hydrolase"/>
    <property type="match status" value="1"/>
</dbReference>
<evidence type="ECO:0000313" key="6">
    <source>
        <dbReference type="Proteomes" id="UP001595912"/>
    </source>
</evidence>
<dbReference type="InterPro" id="IPR020476">
    <property type="entry name" value="Nudix_hydrolase"/>
</dbReference>
<evidence type="ECO:0000313" key="5">
    <source>
        <dbReference type="EMBL" id="MFC5000185.1"/>
    </source>
</evidence>
<organism evidence="5 6">
    <name type="scientific">Dactylosporangium cerinum</name>
    <dbReference type="NCBI Taxonomy" id="1434730"/>
    <lineage>
        <taxon>Bacteria</taxon>
        <taxon>Bacillati</taxon>
        <taxon>Actinomycetota</taxon>
        <taxon>Actinomycetes</taxon>
        <taxon>Micromonosporales</taxon>
        <taxon>Micromonosporaceae</taxon>
        <taxon>Dactylosporangium</taxon>
    </lineage>
</organism>
<dbReference type="InterPro" id="IPR015797">
    <property type="entry name" value="NUDIX_hydrolase-like_dom_sf"/>
</dbReference>
<comment type="caution">
    <text evidence="5">The sequence shown here is derived from an EMBL/GenBank/DDBJ whole genome shotgun (WGS) entry which is preliminary data.</text>
</comment>
<evidence type="ECO:0000256" key="2">
    <source>
        <dbReference type="ARBA" id="ARBA00022801"/>
    </source>
</evidence>
<dbReference type="InterPro" id="IPR000086">
    <property type="entry name" value="NUDIX_hydrolase_dom"/>
</dbReference>
<evidence type="ECO:0000256" key="1">
    <source>
        <dbReference type="ARBA" id="ARBA00005582"/>
    </source>
</evidence>
<dbReference type="Proteomes" id="UP001595912">
    <property type="component" value="Unassembled WGS sequence"/>
</dbReference>
<reference evidence="6" key="1">
    <citation type="journal article" date="2019" name="Int. J. Syst. Evol. Microbiol.">
        <title>The Global Catalogue of Microorganisms (GCM) 10K type strain sequencing project: providing services to taxonomists for standard genome sequencing and annotation.</title>
        <authorList>
            <consortium name="The Broad Institute Genomics Platform"/>
            <consortium name="The Broad Institute Genome Sequencing Center for Infectious Disease"/>
            <person name="Wu L."/>
            <person name="Ma J."/>
        </authorList>
    </citation>
    <scope>NUCLEOTIDE SEQUENCE [LARGE SCALE GENOMIC DNA]</scope>
    <source>
        <strain evidence="6">CGMCC 4.7152</strain>
    </source>
</reference>
<dbReference type="Gene3D" id="3.90.79.10">
    <property type="entry name" value="Nucleoside Triphosphate Pyrophosphohydrolase"/>
    <property type="match status" value="1"/>
</dbReference>
<dbReference type="SUPFAM" id="SSF55811">
    <property type="entry name" value="Nudix"/>
    <property type="match status" value="1"/>
</dbReference>
<dbReference type="RefSeq" id="WP_380116730.1">
    <property type="nucleotide sequence ID" value="NZ_JBHSIU010000019.1"/>
</dbReference>
<feature type="domain" description="Nudix hydrolase" evidence="4">
    <location>
        <begin position="36"/>
        <end position="163"/>
    </location>
</feature>
<dbReference type="PANTHER" id="PTHR43736">
    <property type="entry name" value="ADP-RIBOSE PYROPHOSPHATASE"/>
    <property type="match status" value="1"/>
</dbReference>
<proteinExistence type="inferred from homology"/>
<dbReference type="PANTHER" id="PTHR43736:SF1">
    <property type="entry name" value="DIHYDRONEOPTERIN TRIPHOSPHATE DIPHOSPHATASE"/>
    <property type="match status" value="1"/>
</dbReference>
<accession>A0ABV9VX88</accession>
<dbReference type="EMBL" id="JBHSIU010000019">
    <property type="protein sequence ID" value="MFC5000185.1"/>
    <property type="molecule type" value="Genomic_DNA"/>
</dbReference>
<gene>
    <name evidence="5" type="ORF">ACFPIJ_20390</name>
</gene>
<dbReference type="InterPro" id="IPR020084">
    <property type="entry name" value="NUDIX_hydrolase_CS"/>
</dbReference>
<comment type="similarity">
    <text evidence="1 3">Belongs to the Nudix hydrolase family.</text>
</comment>
<keyword evidence="2 3" id="KW-0378">Hydrolase</keyword>